<organism evidence="2 3">
    <name type="scientific">Parastrongyloides trichosuri</name>
    <name type="common">Possum-specific nematode worm</name>
    <dbReference type="NCBI Taxonomy" id="131310"/>
    <lineage>
        <taxon>Eukaryota</taxon>
        <taxon>Metazoa</taxon>
        <taxon>Ecdysozoa</taxon>
        <taxon>Nematoda</taxon>
        <taxon>Chromadorea</taxon>
        <taxon>Rhabditida</taxon>
        <taxon>Tylenchina</taxon>
        <taxon>Panagrolaimomorpha</taxon>
        <taxon>Strongyloidoidea</taxon>
        <taxon>Strongyloididae</taxon>
        <taxon>Parastrongyloides</taxon>
    </lineage>
</organism>
<feature type="region of interest" description="Disordered" evidence="1">
    <location>
        <begin position="246"/>
        <end position="276"/>
    </location>
</feature>
<dbReference type="WBParaSite" id="PTRK_0000304500.1">
    <property type="protein sequence ID" value="PTRK_0000304500.1"/>
    <property type="gene ID" value="PTRK_0000304500"/>
</dbReference>
<accession>A0A0N4Z793</accession>
<dbReference type="Proteomes" id="UP000038045">
    <property type="component" value="Unplaced"/>
</dbReference>
<feature type="compositionally biased region" description="Basic and acidic residues" evidence="1">
    <location>
        <begin position="476"/>
        <end position="485"/>
    </location>
</feature>
<keyword evidence="2" id="KW-1185">Reference proteome</keyword>
<sequence>MKELEMISGDPPIRQMSRLEETQMNDSDVKYSPMVRIKTFYRKLKKTKNGNVNKKPKCKKSPDRCAEKLILNENNLALTKTTSDFSESKMEEETCMDSSNFEKIFLANGSILLLDKTQDTSEKEKTTSSYVSLFSKPPYVHKSRKREKKSVSALIYLPNNGGEASTRTAKPGPEVNTIAKVSNNLKINVKLKNKQNEEKSVITAVEDFPKSSRDLVKVNVLNQRGRVECQGDIKRKIKDCDDNDFTFGSTVKDEKENKKENKKSKPLYGTETFPPPTSLQILQRHANFELDDLTGKVRMVGEGQKSEDVNMQPKYEDSILAALKMKQNVLVSKGQVIDKPKEVTPLPSGKVRDYPKPRKITEVYKNEELLNKKAKLFDEFEDSLIRNDTKNIKEYPVSLEMQLRPYSSLEKLQLEGNFQLDSLSQKITMMNDKKIANSIIDKLPNPKVVPSYEVLVKESASKRDCPQPKKIANGLKNEELVRRKT</sequence>
<reference evidence="3" key="1">
    <citation type="submission" date="2017-02" db="UniProtKB">
        <authorList>
            <consortium name="WormBaseParasite"/>
        </authorList>
    </citation>
    <scope>IDENTIFICATION</scope>
</reference>
<name>A0A0N4Z793_PARTI</name>
<dbReference type="AlphaFoldDB" id="A0A0N4Z793"/>
<protein>
    <submittedName>
        <fullName evidence="3">ATPase family AAA domain-containing protein 5</fullName>
    </submittedName>
</protein>
<evidence type="ECO:0000256" key="1">
    <source>
        <dbReference type="SAM" id="MobiDB-lite"/>
    </source>
</evidence>
<feature type="region of interest" description="Disordered" evidence="1">
    <location>
        <begin position="463"/>
        <end position="485"/>
    </location>
</feature>
<proteinExistence type="predicted"/>
<evidence type="ECO:0000313" key="2">
    <source>
        <dbReference type="Proteomes" id="UP000038045"/>
    </source>
</evidence>
<feature type="region of interest" description="Disordered" evidence="1">
    <location>
        <begin position="1"/>
        <end position="27"/>
    </location>
</feature>
<evidence type="ECO:0000313" key="3">
    <source>
        <dbReference type="WBParaSite" id="PTRK_0000304500.1"/>
    </source>
</evidence>